<dbReference type="Pfam" id="PF01261">
    <property type="entry name" value="AP_endonuc_2"/>
    <property type="match status" value="1"/>
</dbReference>
<organism evidence="2 3">
    <name type="scientific">Pseudomonas linyingensis</name>
    <dbReference type="NCBI Taxonomy" id="915471"/>
    <lineage>
        <taxon>Bacteria</taxon>
        <taxon>Pseudomonadati</taxon>
        <taxon>Pseudomonadota</taxon>
        <taxon>Gammaproteobacteria</taxon>
        <taxon>Pseudomonadales</taxon>
        <taxon>Pseudomonadaceae</taxon>
        <taxon>Pseudomonas</taxon>
    </lineage>
</organism>
<dbReference type="InterPro" id="IPR013022">
    <property type="entry name" value="Xyl_isomerase-like_TIM-brl"/>
</dbReference>
<dbReference type="OrthoDB" id="9780241at2"/>
<dbReference type="InterPro" id="IPR036237">
    <property type="entry name" value="Xyl_isomerase-like_sf"/>
</dbReference>
<dbReference type="AlphaFoldDB" id="A0A1H7BGD9"/>
<dbReference type="RefSeq" id="WP_090312976.1">
    <property type="nucleotide sequence ID" value="NZ_FNZE01000017.1"/>
</dbReference>
<dbReference type="PANTHER" id="PTHR12110:SF48">
    <property type="entry name" value="BLL3656 PROTEIN"/>
    <property type="match status" value="1"/>
</dbReference>
<gene>
    <name evidence="2" type="ORF">SAMN05216201_11742</name>
</gene>
<dbReference type="PANTHER" id="PTHR12110">
    <property type="entry name" value="HYDROXYPYRUVATE ISOMERASE"/>
    <property type="match status" value="1"/>
</dbReference>
<proteinExistence type="predicted"/>
<accession>A0A1H7BGD9</accession>
<dbReference type="GO" id="GO:0016853">
    <property type="term" value="F:isomerase activity"/>
    <property type="evidence" value="ECO:0007669"/>
    <property type="project" value="UniProtKB-KW"/>
</dbReference>
<evidence type="ECO:0000259" key="1">
    <source>
        <dbReference type="Pfam" id="PF01261"/>
    </source>
</evidence>
<dbReference type="InterPro" id="IPR050312">
    <property type="entry name" value="IolE/XylAMocC-like"/>
</dbReference>
<protein>
    <submittedName>
        <fullName evidence="2">Sugar phosphate isomerase/epimerase</fullName>
    </submittedName>
</protein>
<feature type="domain" description="Xylose isomerase-like TIM barrel" evidence="1">
    <location>
        <begin position="24"/>
        <end position="242"/>
    </location>
</feature>
<reference evidence="3" key="1">
    <citation type="submission" date="2016-10" db="EMBL/GenBank/DDBJ databases">
        <authorList>
            <person name="Varghese N."/>
            <person name="Submissions S."/>
        </authorList>
    </citation>
    <scope>NUCLEOTIDE SEQUENCE [LARGE SCALE GENOMIC DNA]</scope>
    <source>
        <strain evidence="3">LMG 25967</strain>
    </source>
</reference>
<sequence length="281" mass="29274">MSPQPLALHHFTLCDVSPLELVSIAAEVGCDGVCLFVESPPGFGFPLVTPALRSDLLARLREHEVRVTNLEFFSLTEAVDLDGFRPALALGAQLGARLAVTHIHDPDPLRGTDCLGRLAELAGEYGLQLGLEFMALTPGCTSLAAAAGFVERVGRSNLGIGVDALHLARTGGTPAEVAALAPGMVAYAQLCDGPLLAAGVDALDPARYAEEAFNRLPPGQGVFPLAELIRALPPTAALDVEVPMPRLAAQGVSALQRARLAVAGARSLLDAQASQTINQPQ</sequence>
<keyword evidence="2" id="KW-0413">Isomerase</keyword>
<evidence type="ECO:0000313" key="2">
    <source>
        <dbReference type="EMBL" id="SEJ76691.1"/>
    </source>
</evidence>
<dbReference type="Gene3D" id="3.20.20.150">
    <property type="entry name" value="Divalent-metal-dependent TIM barrel enzymes"/>
    <property type="match status" value="1"/>
</dbReference>
<dbReference type="SUPFAM" id="SSF51658">
    <property type="entry name" value="Xylose isomerase-like"/>
    <property type="match status" value="1"/>
</dbReference>
<dbReference type="Proteomes" id="UP000242930">
    <property type="component" value="Unassembled WGS sequence"/>
</dbReference>
<dbReference type="EMBL" id="FNZE01000017">
    <property type="protein sequence ID" value="SEJ76691.1"/>
    <property type="molecule type" value="Genomic_DNA"/>
</dbReference>
<name>A0A1H7BGD9_9PSED</name>
<evidence type="ECO:0000313" key="3">
    <source>
        <dbReference type="Proteomes" id="UP000242930"/>
    </source>
</evidence>
<keyword evidence="3" id="KW-1185">Reference proteome</keyword>
<dbReference type="STRING" id="915471.SAMN05216201_11742"/>